<dbReference type="GO" id="GO:0004197">
    <property type="term" value="F:cysteine-type endopeptidase activity"/>
    <property type="evidence" value="ECO:0007669"/>
    <property type="project" value="InterPro"/>
</dbReference>
<keyword evidence="6" id="KW-1015">Disulfide bond</keyword>
<evidence type="ECO:0000256" key="8">
    <source>
        <dbReference type="SAM" id="SignalP"/>
    </source>
</evidence>
<evidence type="ECO:0000256" key="7">
    <source>
        <dbReference type="SAM" id="MobiDB-lite"/>
    </source>
</evidence>
<dbReference type="SMART" id="SM00848">
    <property type="entry name" value="Inhibitor_I29"/>
    <property type="match status" value="1"/>
</dbReference>
<keyword evidence="8" id="KW-0732">Signal</keyword>
<reference evidence="12" key="1">
    <citation type="submission" date="2021-01" db="EMBL/GenBank/DDBJ databases">
        <authorList>
            <person name="Corre E."/>
            <person name="Pelletier E."/>
            <person name="Niang G."/>
            <person name="Scheremetjew M."/>
            <person name="Finn R."/>
            <person name="Kale V."/>
            <person name="Holt S."/>
            <person name="Cochrane G."/>
            <person name="Meng A."/>
            <person name="Brown T."/>
            <person name="Cohen L."/>
        </authorList>
    </citation>
    <scope>NUCLEOTIDE SEQUENCE</scope>
    <source>
        <strain evidence="12">CCMP3107</strain>
    </source>
</reference>
<keyword evidence="2" id="KW-0645">Protease</keyword>
<keyword evidence="4" id="KW-0788">Thiol protease</keyword>
<evidence type="ECO:0000256" key="3">
    <source>
        <dbReference type="ARBA" id="ARBA00022801"/>
    </source>
</evidence>
<evidence type="ECO:0000256" key="5">
    <source>
        <dbReference type="ARBA" id="ARBA00023145"/>
    </source>
</evidence>
<dbReference type="PROSITE" id="PS00640">
    <property type="entry name" value="THIOL_PROTEASE_ASN"/>
    <property type="match status" value="1"/>
</dbReference>
<dbReference type="PRINTS" id="PR00705">
    <property type="entry name" value="PAPAIN"/>
</dbReference>
<dbReference type="InterPro" id="IPR000169">
    <property type="entry name" value="Pept_cys_AS"/>
</dbReference>
<organism evidence="12">
    <name type="scientific">Heterosigma akashiwo</name>
    <name type="common">Chromophytic alga</name>
    <name type="synonym">Heterosigma carterae</name>
    <dbReference type="NCBI Taxonomy" id="2829"/>
    <lineage>
        <taxon>Eukaryota</taxon>
        <taxon>Sar</taxon>
        <taxon>Stramenopiles</taxon>
        <taxon>Ochrophyta</taxon>
        <taxon>Raphidophyceae</taxon>
        <taxon>Chattonellales</taxon>
        <taxon>Chattonellaceae</taxon>
        <taxon>Heterosigma</taxon>
    </lineage>
</organism>
<dbReference type="Pfam" id="PF12131">
    <property type="entry name" value="DUF3586"/>
    <property type="match status" value="1"/>
</dbReference>
<evidence type="ECO:0008006" key="13">
    <source>
        <dbReference type="Google" id="ProtNLM"/>
    </source>
</evidence>
<keyword evidence="3" id="KW-0378">Hydrolase</keyword>
<feature type="signal peptide" evidence="8">
    <location>
        <begin position="1"/>
        <end position="24"/>
    </location>
</feature>
<dbReference type="InterPro" id="IPR039417">
    <property type="entry name" value="Peptidase_C1A_papain-like"/>
</dbReference>
<evidence type="ECO:0000259" key="10">
    <source>
        <dbReference type="SMART" id="SM00848"/>
    </source>
</evidence>
<dbReference type="InterPro" id="IPR025661">
    <property type="entry name" value="Pept_asp_AS"/>
</dbReference>
<evidence type="ECO:0000259" key="9">
    <source>
        <dbReference type="SMART" id="SM00645"/>
    </source>
</evidence>
<dbReference type="InterPro" id="IPR013201">
    <property type="entry name" value="Prot_inhib_I29"/>
</dbReference>
<dbReference type="PROSITE" id="PS00139">
    <property type="entry name" value="THIOL_PROTEASE_CYS"/>
    <property type="match status" value="1"/>
</dbReference>
<dbReference type="Gene3D" id="3.90.70.10">
    <property type="entry name" value="Cysteine proteinases"/>
    <property type="match status" value="1"/>
</dbReference>
<dbReference type="PANTHER" id="PTHR12411">
    <property type="entry name" value="CYSTEINE PROTEASE FAMILY C1-RELATED"/>
    <property type="match status" value="1"/>
</dbReference>
<dbReference type="AlphaFoldDB" id="A0A6V1PTA6"/>
<dbReference type="InterPro" id="IPR013128">
    <property type="entry name" value="Peptidase_C1A"/>
</dbReference>
<accession>A0A6V1PTA6</accession>
<dbReference type="InterPro" id="IPR021981">
    <property type="entry name" value="DUF3586"/>
</dbReference>
<evidence type="ECO:0000256" key="1">
    <source>
        <dbReference type="ARBA" id="ARBA00008455"/>
    </source>
</evidence>
<comment type="similarity">
    <text evidence="1">Belongs to the peptidase C1 family.</text>
</comment>
<feature type="chain" id="PRO_5036394104" description="Peptidase C1A papain C-terminal domain-containing protein" evidence="8">
    <location>
        <begin position="25"/>
        <end position="465"/>
    </location>
</feature>
<evidence type="ECO:0000313" key="12">
    <source>
        <dbReference type="EMBL" id="CAE0630260.1"/>
    </source>
</evidence>
<dbReference type="EMBL" id="HBIU01019265">
    <property type="protein sequence ID" value="CAE0630259.1"/>
    <property type="molecule type" value="Transcribed_RNA"/>
</dbReference>
<evidence type="ECO:0000256" key="2">
    <source>
        <dbReference type="ARBA" id="ARBA00022670"/>
    </source>
</evidence>
<keyword evidence="5" id="KW-0865">Zymogen</keyword>
<name>A0A6V1PTA6_HETAK</name>
<dbReference type="InterPro" id="IPR038765">
    <property type="entry name" value="Papain-like_cys_pep_sf"/>
</dbReference>
<dbReference type="SUPFAM" id="SSF54001">
    <property type="entry name" value="Cysteine proteinases"/>
    <property type="match status" value="1"/>
</dbReference>
<dbReference type="Pfam" id="PF00112">
    <property type="entry name" value="Peptidase_C1"/>
    <property type="match status" value="1"/>
</dbReference>
<feature type="region of interest" description="Disordered" evidence="7">
    <location>
        <begin position="326"/>
        <end position="357"/>
    </location>
</feature>
<feature type="domain" description="Peptidase C1A papain C-terminal" evidence="9">
    <location>
        <begin position="112"/>
        <end position="324"/>
    </location>
</feature>
<dbReference type="PROSITE" id="PS00639">
    <property type="entry name" value="THIOL_PROTEASE_HIS"/>
    <property type="match status" value="1"/>
</dbReference>
<dbReference type="CDD" id="cd02248">
    <property type="entry name" value="Peptidase_C1A"/>
    <property type="match status" value="1"/>
</dbReference>
<dbReference type="SMART" id="SM00645">
    <property type="entry name" value="Pept_C1"/>
    <property type="match status" value="1"/>
</dbReference>
<gene>
    <name evidence="11" type="ORF">HAKA00212_LOCUS8955</name>
    <name evidence="12" type="ORF">HAKA00212_LOCUS8956</name>
</gene>
<evidence type="ECO:0000256" key="6">
    <source>
        <dbReference type="ARBA" id="ARBA00023157"/>
    </source>
</evidence>
<evidence type="ECO:0000313" key="11">
    <source>
        <dbReference type="EMBL" id="CAE0630259.1"/>
    </source>
</evidence>
<dbReference type="GO" id="GO:0006508">
    <property type="term" value="P:proteolysis"/>
    <property type="evidence" value="ECO:0007669"/>
    <property type="project" value="UniProtKB-KW"/>
</dbReference>
<evidence type="ECO:0000256" key="4">
    <source>
        <dbReference type="ARBA" id="ARBA00022807"/>
    </source>
</evidence>
<dbReference type="FunFam" id="3.90.70.10:FF:000138">
    <property type="entry name" value="Cruzipain"/>
    <property type="match status" value="1"/>
</dbReference>
<feature type="domain" description="Cathepsin propeptide inhibitor" evidence="10">
    <location>
        <begin position="28"/>
        <end position="83"/>
    </location>
</feature>
<protein>
    <recommendedName>
        <fullName evidence="13">Peptidase C1A papain C-terminal domain-containing protein</fullName>
    </recommendedName>
</protein>
<dbReference type="InterPro" id="IPR000668">
    <property type="entry name" value="Peptidase_C1A_C"/>
</dbReference>
<dbReference type="EMBL" id="HBIU01019266">
    <property type="protein sequence ID" value="CAE0630260.1"/>
    <property type="molecule type" value="Transcribed_RNA"/>
</dbReference>
<feature type="compositionally biased region" description="Pro residues" evidence="7">
    <location>
        <begin position="329"/>
        <end position="353"/>
    </location>
</feature>
<dbReference type="InterPro" id="IPR025660">
    <property type="entry name" value="Pept_his_AS"/>
</dbReference>
<sequence length="465" mass="50276">MKVFNTCLAAVVVTLAMAIQGALAHPTWPEYKSLYNKAFTPTEDAKREKIYNSNMQVADQMNAKNPLAKFGQNEFSHLSQEEFKVFHNADKYYKEESQRKRFSEKKTFGATKVEEVDWRTKGAVTYVKNQGQCGSCWSFSTTGSTEGQWFLAGHELVALSEQELVSCDHKDNGCQGGLMDNAFETIVSEWNGWITGETDYPYVSGGGQVPACSRTGKPNRAKITGHTNVANSEAEMATALASVGPLSIAVDASSWQTYSGGIMTNCVSTQVDHGVLIVGMNLKFSTPYWIVKNSWGPSWGEQGYIRVAYGSDQCLITTVPCYPHADKGPVPPPGPTAPTSPPTPPSPPSPSPSPSGGTFTQYQCDNGLCLGDCTSHSFPQNECLSLSGGGSAIATCSTEDINLQVFSGSSDCTGASQNQQQPLKQCLKDTTGTYIYNTCTSKVDNKRAAKIAAKPEFKIANKKNQ</sequence>
<dbReference type="Pfam" id="PF08246">
    <property type="entry name" value="Inhibitor_I29"/>
    <property type="match status" value="1"/>
</dbReference>
<proteinExistence type="inferred from homology"/>